<feature type="region of interest" description="Disordered" evidence="1">
    <location>
        <begin position="132"/>
        <end position="212"/>
    </location>
</feature>
<dbReference type="Proteomes" id="UP000186922">
    <property type="component" value="Unassembled WGS sequence"/>
</dbReference>
<feature type="compositionally biased region" description="Basic and acidic residues" evidence="1">
    <location>
        <begin position="184"/>
        <end position="212"/>
    </location>
</feature>
<evidence type="ECO:0000256" key="1">
    <source>
        <dbReference type="SAM" id="MobiDB-lite"/>
    </source>
</evidence>
<reference evidence="2 3" key="1">
    <citation type="journal article" date="2016" name="Nat. Commun.">
        <title>Extremotolerant tardigrade genome and improved radiotolerance of human cultured cells by tardigrade-unique protein.</title>
        <authorList>
            <person name="Hashimoto T."/>
            <person name="Horikawa D.D."/>
            <person name="Saito Y."/>
            <person name="Kuwahara H."/>
            <person name="Kozuka-Hata H."/>
            <person name="Shin-I T."/>
            <person name="Minakuchi Y."/>
            <person name="Ohishi K."/>
            <person name="Motoyama A."/>
            <person name="Aizu T."/>
            <person name="Enomoto A."/>
            <person name="Kondo K."/>
            <person name="Tanaka S."/>
            <person name="Hara Y."/>
            <person name="Koshikawa S."/>
            <person name="Sagara H."/>
            <person name="Miura T."/>
            <person name="Yokobori S."/>
            <person name="Miyagawa K."/>
            <person name="Suzuki Y."/>
            <person name="Kubo T."/>
            <person name="Oyama M."/>
            <person name="Kohara Y."/>
            <person name="Fujiyama A."/>
            <person name="Arakawa K."/>
            <person name="Katayama T."/>
            <person name="Toyoda A."/>
            <person name="Kunieda T."/>
        </authorList>
    </citation>
    <scope>NUCLEOTIDE SEQUENCE [LARGE SCALE GENOMIC DNA]</scope>
    <source>
        <strain evidence="2 3">YOKOZUNA-1</strain>
    </source>
</reference>
<protein>
    <submittedName>
        <fullName evidence="2">Uncharacterized protein</fullName>
    </submittedName>
</protein>
<gene>
    <name evidence="2" type="primary">RvY_00378-1</name>
    <name evidence="2" type="synonym">RvY_00378.1</name>
    <name evidence="2" type="ORF">RvY_00378</name>
</gene>
<feature type="compositionally biased region" description="Basic and acidic residues" evidence="1">
    <location>
        <begin position="136"/>
        <end position="177"/>
    </location>
</feature>
<comment type="caution">
    <text evidence="2">The sequence shown here is derived from an EMBL/GenBank/DDBJ whole genome shotgun (WGS) entry which is preliminary data.</text>
</comment>
<evidence type="ECO:0000313" key="2">
    <source>
        <dbReference type="EMBL" id="GAU87548.1"/>
    </source>
</evidence>
<name>A0A1D1UN10_RAMVA</name>
<accession>A0A1D1UN10</accession>
<feature type="compositionally biased region" description="Polar residues" evidence="1">
    <location>
        <begin position="50"/>
        <end position="63"/>
    </location>
</feature>
<sequence length="212" mass="23737">MSRFVCVSVRRNLLSNSNGCHFAPRRFMAGNTERGGFNEEGSPKPKHSSVAGQSNTNPNANTGQHREPSYGSSSSVYSDHRMESQDTIDRRKENLASGPKSAQDFAKAMIEENKTNAAKLAARLKDGYLTEDDRDLPEGKPHDWRAETGQITEKRRDKEHAISSMPEHLKPIDKKAGIEPIPKLTDEMHAPSRHEPVERGYNSDKNDITRNL</sequence>
<proteinExistence type="predicted"/>
<evidence type="ECO:0000313" key="3">
    <source>
        <dbReference type="Proteomes" id="UP000186922"/>
    </source>
</evidence>
<keyword evidence="3" id="KW-1185">Reference proteome</keyword>
<feature type="region of interest" description="Disordered" evidence="1">
    <location>
        <begin position="31"/>
        <end position="102"/>
    </location>
</feature>
<organism evidence="2 3">
    <name type="scientific">Ramazzottius varieornatus</name>
    <name type="common">Water bear</name>
    <name type="synonym">Tardigrade</name>
    <dbReference type="NCBI Taxonomy" id="947166"/>
    <lineage>
        <taxon>Eukaryota</taxon>
        <taxon>Metazoa</taxon>
        <taxon>Ecdysozoa</taxon>
        <taxon>Tardigrada</taxon>
        <taxon>Eutardigrada</taxon>
        <taxon>Parachela</taxon>
        <taxon>Hypsibioidea</taxon>
        <taxon>Ramazzottiidae</taxon>
        <taxon>Ramazzottius</taxon>
    </lineage>
</organism>
<dbReference type="AlphaFoldDB" id="A0A1D1UN10"/>
<dbReference type="EMBL" id="BDGG01000001">
    <property type="protein sequence ID" value="GAU87548.1"/>
    <property type="molecule type" value="Genomic_DNA"/>
</dbReference>
<feature type="compositionally biased region" description="Basic and acidic residues" evidence="1">
    <location>
        <begin position="78"/>
        <end position="94"/>
    </location>
</feature>